<dbReference type="SUPFAM" id="SSF51735">
    <property type="entry name" value="NAD(P)-binding Rossmann-fold domains"/>
    <property type="match status" value="1"/>
</dbReference>
<dbReference type="PRINTS" id="PR00080">
    <property type="entry name" value="SDRFAMILY"/>
</dbReference>
<dbReference type="Gene3D" id="3.40.50.720">
    <property type="entry name" value="NAD(P)-binding Rossmann-like Domain"/>
    <property type="match status" value="1"/>
</dbReference>
<name>A0A4Y7QL62_9AGAM</name>
<evidence type="ECO:0000313" key="5">
    <source>
        <dbReference type="Proteomes" id="UP000294933"/>
    </source>
</evidence>
<organism evidence="4 5">
    <name type="scientific">Rickenella mellea</name>
    <dbReference type="NCBI Taxonomy" id="50990"/>
    <lineage>
        <taxon>Eukaryota</taxon>
        <taxon>Fungi</taxon>
        <taxon>Dikarya</taxon>
        <taxon>Basidiomycota</taxon>
        <taxon>Agaricomycotina</taxon>
        <taxon>Agaricomycetes</taxon>
        <taxon>Hymenochaetales</taxon>
        <taxon>Rickenellaceae</taxon>
        <taxon>Rickenella</taxon>
    </lineage>
</organism>
<dbReference type="STRING" id="50990.A0A4Y7QL62"/>
<keyword evidence="5" id="KW-1185">Reference proteome</keyword>
<evidence type="ECO:0000256" key="2">
    <source>
        <dbReference type="ARBA" id="ARBA00023002"/>
    </source>
</evidence>
<dbReference type="EMBL" id="ML170158">
    <property type="protein sequence ID" value="TDL27961.1"/>
    <property type="molecule type" value="Genomic_DNA"/>
</dbReference>
<dbReference type="PANTHER" id="PTHR43976:SF16">
    <property type="entry name" value="SHORT-CHAIN DEHYDROGENASE_REDUCTASE FAMILY PROTEIN"/>
    <property type="match status" value="1"/>
</dbReference>
<dbReference type="Pfam" id="PF00106">
    <property type="entry name" value="adh_short"/>
    <property type="match status" value="1"/>
</dbReference>
<dbReference type="AlphaFoldDB" id="A0A4Y7QL62"/>
<dbReference type="VEuPathDB" id="FungiDB:BD410DRAFT_761212"/>
<dbReference type="GO" id="GO:0016491">
    <property type="term" value="F:oxidoreductase activity"/>
    <property type="evidence" value="ECO:0007669"/>
    <property type="project" value="UniProtKB-KW"/>
</dbReference>
<proteinExistence type="inferred from homology"/>
<comment type="similarity">
    <text evidence="1 3">Belongs to the short-chain dehydrogenases/reductases (SDR) family.</text>
</comment>
<accession>A0A4Y7QL62</accession>
<dbReference type="PANTHER" id="PTHR43976">
    <property type="entry name" value="SHORT CHAIN DEHYDROGENASE"/>
    <property type="match status" value="1"/>
</dbReference>
<reference evidence="4 5" key="1">
    <citation type="submission" date="2018-06" db="EMBL/GenBank/DDBJ databases">
        <title>A transcriptomic atlas of mushroom development highlights an independent origin of complex multicellularity.</title>
        <authorList>
            <consortium name="DOE Joint Genome Institute"/>
            <person name="Krizsan K."/>
            <person name="Almasi E."/>
            <person name="Merenyi Z."/>
            <person name="Sahu N."/>
            <person name="Viragh M."/>
            <person name="Koszo T."/>
            <person name="Mondo S."/>
            <person name="Kiss B."/>
            <person name="Balint B."/>
            <person name="Kues U."/>
            <person name="Barry K."/>
            <person name="Hegedus J.C."/>
            <person name="Henrissat B."/>
            <person name="Johnson J."/>
            <person name="Lipzen A."/>
            <person name="Ohm R."/>
            <person name="Nagy I."/>
            <person name="Pangilinan J."/>
            <person name="Yan J."/>
            <person name="Xiong Y."/>
            <person name="Grigoriev I.V."/>
            <person name="Hibbett D.S."/>
            <person name="Nagy L.G."/>
        </authorList>
    </citation>
    <scope>NUCLEOTIDE SEQUENCE [LARGE SCALE GENOMIC DNA]</scope>
    <source>
        <strain evidence="4 5">SZMC22713</strain>
    </source>
</reference>
<evidence type="ECO:0000256" key="3">
    <source>
        <dbReference type="RuleBase" id="RU000363"/>
    </source>
</evidence>
<sequence>MSLSQKVWFITGTSSGLGLHLVRVALARNDKVIATARTLSTIQHLASDSCSVLQLDVREPFETISARVAEAISIYGRVDVVVNNAGVGMVGISEDVGSEGYLIPMQTHFFGPLNVTNAFLPHMRERRDGCIVFIGSRSSWKSHLPMYGPYAASKAALNAAAEALSAELVPFNIRVLSVLPGALRTSNWPNLTVLPSSRSSSLSSVRDAYGPMRDATLAHMSTLHGTQPGDPALAAEAIVDVVRGEGAAAGRAWPGMLALGEDAEGDIREKLGSVEGNLNEWKDVTRGITFKE</sequence>
<dbReference type="PRINTS" id="PR00081">
    <property type="entry name" value="GDHRDH"/>
</dbReference>
<dbReference type="InterPro" id="IPR051911">
    <property type="entry name" value="SDR_oxidoreductase"/>
</dbReference>
<evidence type="ECO:0000256" key="1">
    <source>
        <dbReference type="ARBA" id="ARBA00006484"/>
    </source>
</evidence>
<dbReference type="InterPro" id="IPR036291">
    <property type="entry name" value="NAD(P)-bd_dom_sf"/>
</dbReference>
<gene>
    <name evidence="4" type="ORF">BD410DRAFT_761212</name>
</gene>
<protein>
    <submittedName>
        <fullName evidence="4">Short-chain oxidoreductase</fullName>
    </submittedName>
</protein>
<keyword evidence="2" id="KW-0560">Oxidoreductase</keyword>
<evidence type="ECO:0000313" key="4">
    <source>
        <dbReference type="EMBL" id="TDL27961.1"/>
    </source>
</evidence>
<dbReference type="OrthoDB" id="1274115at2759"/>
<dbReference type="Proteomes" id="UP000294933">
    <property type="component" value="Unassembled WGS sequence"/>
</dbReference>
<dbReference type="InterPro" id="IPR002347">
    <property type="entry name" value="SDR_fam"/>
</dbReference>